<name>A0A7D5KYP0_9EURY</name>
<evidence type="ECO:0000313" key="3">
    <source>
        <dbReference type="Proteomes" id="UP000509241"/>
    </source>
</evidence>
<evidence type="ECO:0000256" key="1">
    <source>
        <dbReference type="SAM" id="Phobius"/>
    </source>
</evidence>
<protein>
    <submittedName>
        <fullName evidence="2">Uncharacterized protein</fullName>
    </submittedName>
</protein>
<feature type="transmembrane region" description="Helical" evidence="1">
    <location>
        <begin position="90"/>
        <end position="113"/>
    </location>
</feature>
<dbReference type="OrthoDB" id="313241at2157"/>
<evidence type="ECO:0000313" key="2">
    <source>
        <dbReference type="EMBL" id="QLG47400.1"/>
    </source>
</evidence>
<dbReference type="KEGG" id="haly:HYG82_00345"/>
<dbReference type="AlphaFoldDB" id="A0A7D5KYP0"/>
<keyword evidence="1" id="KW-0812">Transmembrane</keyword>
<reference evidence="2 3" key="1">
    <citation type="submission" date="2020-07" db="EMBL/GenBank/DDBJ databases">
        <authorList>
            <person name="Cui H."/>
        </authorList>
    </citation>
    <scope>NUCLEOTIDE SEQUENCE [LARGE SCALE GENOMIC DNA]</scope>
    <source>
        <strain evidence="2 3">YPL8</strain>
    </source>
</reference>
<dbReference type="EMBL" id="CP058601">
    <property type="protein sequence ID" value="QLG47400.1"/>
    <property type="molecule type" value="Genomic_DNA"/>
</dbReference>
<gene>
    <name evidence="2" type="ORF">HYG82_00345</name>
</gene>
<accession>A0A7D5KYP0</accession>
<keyword evidence="1" id="KW-1133">Transmembrane helix</keyword>
<dbReference type="GeneID" id="56031694"/>
<organism evidence="2 3">
    <name type="scientific">Natrinema halophilum</name>
    <dbReference type="NCBI Taxonomy" id="1699371"/>
    <lineage>
        <taxon>Archaea</taxon>
        <taxon>Methanobacteriati</taxon>
        <taxon>Methanobacteriota</taxon>
        <taxon>Stenosarchaea group</taxon>
        <taxon>Halobacteria</taxon>
        <taxon>Halobacteriales</taxon>
        <taxon>Natrialbaceae</taxon>
        <taxon>Natrinema</taxon>
    </lineage>
</organism>
<dbReference type="RefSeq" id="WP_179259143.1">
    <property type="nucleotide sequence ID" value="NZ_CP058601.1"/>
</dbReference>
<proteinExistence type="predicted"/>
<feature type="transmembrane region" description="Helical" evidence="1">
    <location>
        <begin position="119"/>
        <end position="140"/>
    </location>
</feature>
<keyword evidence="1" id="KW-0472">Membrane</keyword>
<keyword evidence="3" id="KW-1185">Reference proteome</keyword>
<dbReference type="Proteomes" id="UP000509241">
    <property type="component" value="Chromosome"/>
</dbReference>
<sequence>MTSPAIRDHLRPTDADCQDGIYRVVGTSQRAVTLLRVGDADGRRINTGDLVTIGMDDLDGFEPAENPDGNRPLGTALAVNLKMIYWSVRVFAHQLAAHPLSSTAAGILLLAGYGGEEIVALPNIVQSISVLIGSLGLVYVGSGRLHR</sequence>